<protein>
    <submittedName>
        <fullName evidence="1">Uncharacterized protein</fullName>
    </submittedName>
</protein>
<sequence>MARKRETPVLNLPPDLPQVVSQDFNLFYKPEPEPVDKSVQLFAKSLENFVNDAGSKLVISAEQTLKKEEGAKAQQDYLENKLKFRDAVKDGKIDKTANPYYIEKYKELTLNDYANKFIDRLGKNYQKNGVVKDTRDGSFQQFYKSELEQYIKENELGFFGGIELEKGFFKETSSYRAILENNHRQAQLKEFEKNFNEKVESRVYGILEKFKDFDGSVLGDFEDGVSKWKFLADKIQKEMSSLNDIGADDITDRILSSLEKYVKTTRDFDYAKQIISNLPEFLSGGTGSFGDIGKVKMKQEELLTLLMQSQEQKESNEVKLRENKDKKDFVKTYDFLNQNKDNTDFNIFDYRNSSERTPAELKAVDTFIKDQKFDGGNSDNPSVMNDIFKLIEEGKYEEAENFARKNMYSGAVRKSTYNTLITSDIPNARNYKEMPVFGNEIYQATIGGLNSVISSNANYGNKLEAGLAKGYINKKMLRWYKENSSDPKYRSADGSFKDEAFENDFLKYFNNIVEVMKTAQKPNGEYVFKSLQFNETSSFNETENILDKKLNTPQIPK</sequence>
<reference evidence="1 2" key="1">
    <citation type="journal article" date="2019" name="Environ. Microbiol.">
        <title>Pelagiphages in the Podoviridae family integrate into host genomes.</title>
        <authorList>
            <person name="Zhao Y."/>
            <person name="Qin F."/>
            <person name="Zhang R."/>
            <person name="Giovannoni S.J."/>
            <person name="Zhang Z."/>
            <person name="Sun J."/>
            <person name="Du S."/>
            <person name="Rensing C."/>
        </authorList>
    </citation>
    <scope>NUCLEOTIDE SEQUENCE [LARGE SCALE GENOMIC DNA]</scope>
</reference>
<evidence type="ECO:0000313" key="1">
    <source>
        <dbReference type="EMBL" id="AXH71712.1"/>
    </source>
</evidence>
<proteinExistence type="predicted"/>
<evidence type="ECO:0000313" key="2">
    <source>
        <dbReference type="Proteomes" id="UP000320575"/>
    </source>
</evidence>
<name>A0A4Y1NU62_9CAUD</name>
<organism evidence="1 2">
    <name type="scientific">Pelagibacter phage HTVC025P</name>
    <dbReference type="NCBI Taxonomy" id="2259657"/>
    <lineage>
        <taxon>Viruses</taxon>
        <taxon>Duplodnaviria</taxon>
        <taxon>Heunggongvirae</taxon>
        <taxon>Uroviricota</taxon>
        <taxon>Caudoviricetes</taxon>
        <taxon>Autographivirales</taxon>
        <taxon>Autographivirales incertae sedis</taxon>
        <taxon>Thoosavirus</taxon>
        <taxon>Thoosavirus HTVC025P</taxon>
    </lineage>
</organism>
<dbReference type="EMBL" id="MH598799">
    <property type="protein sequence ID" value="AXH71712.1"/>
    <property type="molecule type" value="Genomic_DNA"/>
</dbReference>
<gene>
    <name evidence="1" type="ORF">P025_gp38</name>
</gene>
<accession>A0A4Y1NU62</accession>
<keyword evidence="2" id="KW-1185">Reference proteome</keyword>
<dbReference type="Proteomes" id="UP000320575">
    <property type="component" value="Segment"/>
</dbReference>